<gene>
    <name evidence="1" type="ORF">MNBD_CHLOROFLEXI01-1062</name>
</gene>
<name>A0A3B0V685_9ZZZZ</name>
<proteinExistence type="predicted"/>
<evidence type="ECO:0000313" key="1">
    <source>
        <dbReference type="EMBL" id="VAW32339.1"/>
    </source>
</evidence>
<sequence>FWHVALTNVEAELAHNPNAILLKSNYRSLIKMLMALASKWLSGGRSTINREKTVLPPRFRGSMSKKIDARLPEGEQGLGVTDGRNIGKFYPMRLLPKGQVVADVWRGRTLLIERGAIDGVPSAKWADGGEPMQLLSRWYGFSFTYPGCDIYEREQGFATEDIEEGEGLAVTG</sequence>
<organism evidence="1">
    <name type="scientific">hydrothermal vent metagenome</name>
    <dbReference type="NCBI Taxonomy" id="652676"/>
    <lineage>
        <taxon>unclassified sequences</taxon>
        <taxon>metagenomes</taxon>
        <taxon>ecological metagenomes</taxon>
    </lineage>
</organism>
<dbReference type="AlphaFoldDB" id="A0A3B0V685"/>
<reference evidence="1" key="1">
    <citation type="submission" date="2018-06" db="EMBL/GenBank/DDBJ databases">
        <authorList>
            <person name="Zhirakovskaya E."/>
        </authorList>
    </citation>
    <scope>NUCLEOTIDE SEQUENCE</scope>
</reference>
<dbReference type="EMBL" id="UOEU01000347">
    <property type="protein sequence ID" value="VAW32339.1"/>
    <property type="molecule type" value="Genomic_DNA"/>
</dbReference>
<accession>A0A3B0V685</accession>
<protein>
    <submittedName>
        <fullName evidence="1">Uncharacterized protein</fullName>
    </submittedName>
</protein>
<feature type="non-terminal residue" evidence="1">
    <location>
        <position position="1"/>
    </location>
</feature>